<dbReference type="NCBIfam" id="TIGR00756">
    <property type="entry name" value="PPR"/>
    <property type="match status" value="5"/>
</dbReference>
<keyword evidence="11" id="KW-0677">Repeat</keyword>
<keyword evidence="14" id="KW-0067">ATP-binding</keyword>
<dbReference type="InterPro" id="IPR001564">
    <property type="entry name" value="Nucleoside_diP_kinase"/>
</dbReference>
<dbReference type="InterPro" id="IPR046960">
    <property type="entry name" value="PPR_At4g14850-like_plant"/>
</dbReference>
<dbReference type="Pfam" id="PF20431">
    <property type="entry name" value="E_motif"/>
    <property type="match status" value="1"/>
</dbReference>
<feature type="repeat" description="PPR" evidence="19">
    <location>
        <begin position="36"/>
        <end position="70"/>
    </location>
</feature>
<dbReference type="FunFam" id="1.25.40.10:FF:000333">
    <property type="entry name" value="Pentatricopeptide repeat-containing protein"/>
    <property type="match status" value="1"/>
</dbReference>
<evidence type="ECO:0000256" key="10">
    <source>
        <dbReference type="ARBA" id="ARBA00022723"/>
    </source>
</evidence>
<evidence type="ECO:0000256" key="1">
    <source>
        <dbReference type="ARBA" id="ARBA00000082"/>
    </source>
</evidence>
<dbReference type="GO" id="GO:0006228">
    <property type="term" value="P:UTP biosynthetic process"/>
    <property type="evidence" value="ECO:0007669"/>
    <property type="project" value="InterPro"/>
</dbReference>
<evidence type="ECO:0000256" key="19">
    <source>
        <dbReference type="PROSITE-ProRule" id="PRU00708"/>
    </source>
</evidence>
<keyword evidence="10" id="KW-0479">Metal-binding</keyword>
<dbReference type="Gene3D" id="3.30.70.141">
    <property type="entry name" value="Nucleoside diphosphate kinase-like domain"/>
    <property type="match status" value="1"/>
</dbReference>
<dbReference type="PRINTS" id="PR01243">
    <property type="entry name" value="NUCDPKINASE"/>
</dbReference>
<comment type="subcellular location">
    <subcellularLocation>
        <location evidence="5">Mitochondrion intermembrane space</location>
    </subcellularLocation>
    <subcellularLocation>
        <location evidence="4">Mitochondrion matrix</location>
    </subcellularLocation>
</comment>
<evidence type="ECO:0000256" key="6">
    <source>
        <dbReference type="ARBA" id="ARBA00006643"/>
    </source>
</evidence>
<dbReference type="EMBL" id="JACGWM010001674">
    <property type="protein sequence ID" value="KAL0289839.1"/>
    <property type="molecule type" value="Genomic_DNA"/>
</dbReference>
<comment type="caution">
    <text evidence="22">The sequence shown here is derived from an EMBL/GenBank/DDBJ whole genome shotgun (WGS) entry which is preliminary data.</text>
</comment>
<dbReference type="InterPro" id="IPR032867">
    <property type="entry name" value="DYW_dom"/>
</dbReference>
<evidence type="ECO:0000256" key="20">
    <source>
        <dbReference type="RuleBase" id="RU004011"/>
    </source>
</evidence>
<comment type="catalytic activity">
    <reaction evidence="2">
        <text>a ribonucleoside 5'-diphosphate + ATP = a ribonucleoside 5'-triphosphate + ADP</text>
        <dbReference type="Rhea" id="RHEA:18113"/>
        <dbReference type="ChEBI" id="CHEBI:30616"/>
        <dbReference type="ChEBI" id="CHEBI:57930"/>
        <dbReference type="ChEBI" id="CHEBI:61557"/>
        <dbReference type="ChEBI" id="CHEBI:456216"/>
        <dbReference type="EC" id="2.7.4.6"/>
    </reaction>
</comment>
<feature type="repeat" description="PPR" evidence="19">
    <location>
        <begin position="5"/>
        <end position="35"/>
    </location>
</feature>
<dbReference type="InterPro" id="IPR002885">
    <property type="entry name" value="PPR_rpt"/>
</dbReference>
<dbReference type="Gene3D" id="1.25.40.10">
    <property type="entry name" value="Tetratricopeptide repeat domain"/>
    <property type="match status" value="2"/>
</dbReference>
<evidence type="ECO:0000313" key="22">
    <source>
        <dbReference type="EMBL" id="KAL0289839.1"/>
    </source>
</evidence>
<dbReference type="GO" id="GO:0006241">
    <property type="term" value="P:CTP biosynthetic process"/>
    <property type="evidence" value="ECO:0007669"/>
    <property type="project" value="InterPro"/>
</dbReference>
<evidence type="ECO:0000256" key="11">
    <source>
        <dbReference type="ARBA" id="ARBA00022737"/>
    </source>
</evidence>
<organism evidence="22">
    <name type="scientific">Sesamum calycinum</name>
    <dbReference type="NCBI Taxonomy" id="2727403"/>
    <lineage>
        <taxon>Eukaryota</taxon>
        <taxon>Viridiplantae</taxon>
        <taxon>Streptophyta</taxon>
        <taxon>Embryophyta</taxon>
        <taxon>Tracheophyta</taxon>
        <taxon>Spermatophyta</taxon>
        <taxon>Magnoliopsida</taxon>
        <taxon>eudicotyledons</taxon>
        <taxon>Gunneridae</taxon>
        <taxon>Pentapetalae</taxon>
        <taxon>asterids</taxon>
        <taxon>lamiids</taxon>
        <taxon>Lamiales</taxon>
        <taxon>Pedaliaceae</taxon>
        <taxon>Sesamum</taxon>
    </lineage>
</organism>
<comment type="similarity">
    <text evidence="7 18 20">Belongs to the NDK family.</text>
</comment>
<dbReference type="InterPro" id="IPR046849">
    <property type="entry name" value="E2_motif"/>
</dbReference>
<evidence type="ECO:0000256" key="13">
    <source>
        <dbReference type="ARBA" id="ARBA00022777"/>
    </source>
</evidence>
<evidence type="ECO:0000256" key="4">
    <source>
        <dbReference type="ARBA" id="ARBA00004305"/>
    </source>
</evidence>
<evidence type="ECO:0000259" key="21">
    <source>
        <dbReference type="SMART" id="SM00562"/>
    </source>
</evidence>
<feature type="repeat" description="PPR" evidence="19">
    <location>
        <begin position="139"/>
        <end position="173"/>
    </location>
</feature>
<keyword evidence="9" id="KW-0808">Transferase</keyword>
<evidence type="ECO:0000256" key="14">
    <source>
        <dbReference type="ARBA" id="ARBA00022840"/>
    </source>
</evidence>
<evidence type="ECO:0000256" key="9">
    <source>
        <dbReference type="ARBA" id="ARBA00022679"/>
    </source>
</evidence>
<dbReference type="PROSITE" id="PS51375">
    <property type="entry name" value="PPR"/>
    <property type="match status" value="3"/>
</dbReference>
<protein>
    <recommendedName>
        <fullName evidence="17">Nucleoside diphosphate kinase, mitochondrial</fullName>
        <ecNumber evidence="8">2.7.4.6</ecNumber>
    </recommendedName>
</protein>
<dbReference type="SMART" id="SM00562">
    <property type="entry name" value="NDK"/>
    <property type="match status" value="1"/>
</dbReference>
<dbReference type="Pfam" id="PF20430">
    <property type="entry name" value="Eplus_motif"/>
    <property type="match status" value="1"/>
</dbReference>
<dbReference type="EC" id="2.7.4.6" evidence="8"/>
<name>A0AAW2J5W9_9LAMI</name>
<evidence type="ECO:0000256" key="17">
    <source>
        <dbReference type="ARBA" id="ARBA00068134"/>
    </source>
</evidence>
<dbReference type="Pfam" id="PF00334">
    <property type="entry name" value="NDK"/>
    <property type="match status" value="1"/>
</dbReference>
<keyword evidence="13" id="KW-0418">Kinase</keyword>
<dbReference type="PANTHER" id="PTHR47926">
    <property type="entry name" value="PENTATRICOPEPTIDE REPEAT-CONTAINING PROTEIN"/>
    <property type="match status" value="1"/>
</dbReference>
<comment type="catalytic activity">
    <reaction evidence="1">
        <text>a 2'-deoxyribonucleoside 5'-diphosphate + ATP = a 2'-deoxyribonucleoside 5'-triphosphate + ADP</text>
        <dbReference type="Rhea" id="RHEA:44640"/>
        <dbReference type="ChEBI" id="CHEBI:30616"/>
        <dbReference type="ChEBI" id="CHEBI:61560"/>
        <dbReference type="ChEBI" id="CHEBI:73316"/>
        <dbReference type="ChEBI" id="CHEBI:456216"/>
        <dbReference type="EC" id="2.7.4.6"/>
    </reaction>
</comment>
<feature type="domain" description="Nucleoside diphosphate kinase-like" evidence="21">
    <location>
        <begin position="603"/>
        <end position="710"/>
    </location>
</feature>
<dbReference type="GO" id="GO:0006183">
    <property type="term" value="P:GTP biosynthetic process"/>
    <property type="evidence" value="ECO:0007669"/>
    <property type="project" value="InterPro"/>
</dbReference>
<comment type="similarity">
    <text evidence="6">Belongs to the PPR family. PCMP-H subfamily.</text>
</comment>
<dbReference type="GO" id="GO:0005758">
    <property type="term" value="C:mitochondrial intermembrane space"/>
    <property type="evidence" value="ECO:0007669"/>
    <property type="project" value="UniProtKB-SubCell"/>
</dbReference>
<accession>A0AAW2J5W9</accession>
<dbReference type="GO" id="GO:0003723">
    <property type="term" value="F:RNA binding"/>
    <property type="evidence" value="ECO:0007669"/>
    <property type="project" value="InterPro"/>
</dbReference>
<reference evidence="22" key="2">
    <citation type="journal article" date="2024" name="Plant">
        <title>Genomic evolution and insights into agronomic trait innovations of Sesamum species.</title>
        <authorList>
            <person name="Miao H."/>
            <person name="Wang L."/>
            <person name="Qu L."/>
            <person name="Liu H."/>
            <person name="Sun Y."/>
            <person name="Le M."/>
            <person name="Wang Q."/>
            <person name="Wei S."/>
            <person name="Zheng Y."/>
            <person name="Lin W."/>
            <person name="Duan Y."/>
            <person name="Cao H."/>
            <person name="Xiong S."/>
            <person name="Wang X."/>
            <person name="Wei L."/>
            <person name="Li C."/>
            <person name="Ma Q."/>
            <person name="Ju M."/>
            <person name="Zhao R."/>
            <person name="Li G."/>
            <person name="Mu C."/>
            <person name="Tian Q."/>
            <person name="Mei H."/>
            <person name="Zhang T."/>
            <person name="Gao T."/>
            <person name="Zhang H."/>
        </authorList>
    </citation>
    <scope>NUCLEOTIDE SEQUENCE</scope>
    <source>
        <strain evidence="22">KEN8</strain>
    </source>
</reference>
<evidence type="ECO:0000256" key="5">
    <source>
        <dbReference type="ARBA" id="ARBA00004569"/>
    </source>
</evidence>
<dbReference type="CDD" id="cd04413">
    <property type="entry name" value="NDPk_I"/>
    <property type="match status" value="1"/>
</dbReference>
<dbReference type="InterPro" id="IPR046848">
    <property type="entry name" value="E_motif"/>
</dbReference>
<sequence length="717" mass="79789">MPERDLISWTSLIDAYAKGGDMGSASELFDELPVKDMVAWTAMVTGFVQNAKPREALEYFERMQSAGVQTDEVTLVGIINACAQLGALKYANWVRDVAESSGFAPADDVHVGSAFIDMYSKCGCVDDAYKVFKSMHKKNVYSYSSMIIGLAIHGRASSAIVLFEEMVKTDVKPNSVTFIGVLTACSHAGLVEQGKRLFEVMEISYGVEPCVDHYNCMVDLFSRIGQLEEALSLIKRMPMDPNAGIWGALLAACRVYGNPDVAEVAAKHLFKLEPANIGNYILLADVYAKAERWEDVLKVRKLIRKKGLRKSPAFSWVEGEKGVIHEFYAGDMTHPRSGEIKGALENLINRLKANGYQPNLSSVVYDVHDEEKKRILMNHSEKLALAYALLTTDDSSTIRIVKNLRIYMLGTSPNVRMSRANGELLENQNIFLVGYLGNGFMMAEFVYCNAISQLACLLGSDVLGGMYILIWSMLLHKLMGNSRIISSSHPAELATKLCIPISKCYLLPIVMAWNLVQGLVFLSTPFPFGVVSGFRIMLSGSVDFFDFVSSLYKSSNTYSGKWRIRDVTYFWDDTKQHSRVLRAPDYSKAQWFWTHDFLWESCVQTVGLKLVTIDRDFTERHYADLSAKTFLNGLVEYIVSGPVVAMVWEGKNVVTTGRQIIGATNPADSAPETIRGDYAIDIGTNVIRGSDAVESARKEIVLWFPEGIAEWSSSLHP</sequence>
<evidence type="ECO:0000256" key="7">
    <source>
        <dbReference type="ARBA" id="ARBA00008142"/>
    </source>
</evidence>
<dbReference type="PROSITE" id="PS51374">
    <property type="entry name" value="NDPK_LIKE"/>
    <property type="match status" value="1"/>
</dbReference>
<keyword evidence="12" id="KW-0547">Nucleotide-binding</keyword>
<keyword evidence="15" id="KW-0460">Magnesium</keyword>
<dbReference type="PANTHER" id="PTHR47926:SF523">
    <property type="entry name" value="DYW DOMAIN-CONTAINING PROTEIN"/>
    <property type="match status" value="1"/>
</dbReference>
<dbReference type="GO" id="GO:0005524">
    <property type="term" value="F:ATP binding"/>
    <property type="evidence" value="ECO:0007669"/>
    <property type="project" value="UniProtKB-KW"/>
</dbReference>
<dbReference type="Pfam" id="PF14432">
    <property type="entry name" value="DYW_deaminase"/>
    <property type="match status" value="1"/>
</dbReference>
<dbReference type="SUPFAM" id="SSF48452">
    <property type="entry name" value="TPR-like"/>
    <property type="match status" value="1"/>
</dbReference>
<dbReference type="GO" id="GO:0004550">
    <property type="term" value="F:nucleoside diphosphate kinase activity"/>
    <property type="evidence" value="ECO:0007669"/>
    <property type="project" value="UniProtKB-EC"/>
</dbReference>
<evidence type="ECO:0000256" key="15">
    <source>
        <dbReference type="ARBA" id="ARBA00022842"/>
    </source>
</evidence>
<dbReference type="InterPro" id="IPR034907">
    <property type="entry name" value="NDK-like_dom"/>
</dbReference>
<gene>
    <name evidence="22" type="ORF">Scaly_2690000</name>
</gene>
<evidence type="ECO:0000256" key="2">
    <source>
        <dbReference type="ARBA" id="ARBA00000937"/>
    </source>
</evidence>
<comment type="cofactor">
    <cofactor evidence="3">
        <name>Mg(2+)</name>
        <dbReference type="ChEBI" id="CHEBI:18420"/>
    </cofactor>
</comment>
<keyword evidence="16" id="KW-0546">Nucleotide metabolism</keyword>
<evidence type="ECO:0000256" key="3">
    <source>
        <dbReference type="ARBA" id="ARBA00001946"/>
    </source>
</evidence>
<evidence type="ECO:0000256" key="16">
    <source>
        <dbReference type="ARBA" id="ARBA00023080"/>
    </source>
</evidence>
<proteinExistence type="inferred from homology"/>
<dbReference type="InterPro" id="IPR011990">
    <property type="entry name" value="TPR-like_helical_dom_sf"/>
</dbReference>
<dbReference type="GO" id="GO:0005759">
    <property type="term" value="C:mitochondrial matrix"/>
    <property type="evidence" value="ECO:0007669"/>
    <property type="project" value="UniProtKB-SubCell"/>
</dbReference>
<dbReference type="AlphaFoldDB" id="A0AAW2J5W9"/>
<dbReference type="GO" id="GO:0009451">
    <property type="term" value="P:RNA modification"/>
    <property type="evidence" value="ECO:0007669"/>
    <property type="project" value="InterPro"/>
</dbReference>
<evidence type="ECO:0000256" key="12">
    <source>
        <dbReference type="ARBA" id="ARBA00022741"/>
    </source>
</evidence>
<dbReference type="SUPFAM" id="SSF54919">
    <property type="entry name" value="Nucleoside diphosphate kinase, NDK"/>
    <property type="match status" value="1"/>
</dbReference>
<dbReference type="Pfam" id="PF13041">
    <property type="entry name" value="PPR_2"/>
    <property type="match status" value="2"/>
</dbReference>
<dbReference type="GO" id="GO:0008270">
    <property type="term" value="F:zinc ion binding"/>
    <property type="evidence" value="ECO:0007669"/>
    <property type="project" value="InterPro"/>
</dbReference>
<dbReference type="Pfam" id="PF01535">
    <property type="entry name" value="PPR"/>
    <property type="match status" value="2"/>
</dbReference>
<evidence type="ECO:0000256" key="18">
    <source>
        <dbReference type="PROSITE-ProRule" id="PRU00706"/>
    </source>
</evidence>
<dbReference type="FunFam" id="1.25.40.10:FF:000184">
    <property type="entry name" value="Pentatricopeptide repeat-containing protein, chloroplastic"/>
    <property type="match status" value="1"/>
</dbReference>
<comment type="caution">
    <text evidence="18">Lacks conserved residue(s) required for the propagation of feature annotation.</text>
</comment>
<reference evidence="22" key="1">
    <citation type="submission" date="2020-06" db="EMBL/GenBank/DDBJ databases">
        <authorList>
            <person name="Li T."/>
            <person name="Hu X."/>
            <person name="Zhang T."/>
            <person name="Song X."/>
            <person name="Zhang H."/>
            <person name="Dai N."/>
            <person name="Sheng W."/>
            <person name="Hou X."/>
            <person name="Wei L."/>
        </authorList>
    </citation>
    <scope>NUCLEOTIDE SEQUENCE</scope>
    <source>
        <strain evidence="22">KEN8</strain>
        <tissue evidence="22">Leaf</tissue>
    </source>
</reference>
<dbReference type="InterPro" id="IPR036850">
    <property type="entry name" value="NDK-like_dom_sf"/>
</dbReference>
<dbReference type="FunFam" id="3.30.70.141:FF:000017">
    <property type="entry name" value="Nucleoside diphosphate kinase"/>
    <property type="match status" value="1"/>
</dbReference>
<evidence type="ECO:0000256" key="8">
    <source>
        <dbReference type="ARBA" id="ARBA00012966"/>
    </source>
</evidence>